<evidence type="ECO:0000313" key="3">
    <source>
        <dbReference type="Proteomes" id="UP000727993"/>
    </source>
</evidence>
<name>A0A936N975_9ACTN</name>
<dbReference type="InterPro" id="IPR029033">
    <property type="entry name" value="His_PPase_superfam"/>
</dbReference>
<dbReference type="GO" id="GO:0016791">
    <property type="term" value="F:phosphatase activity"/>
    <property type="evidence" value="ECO:0007669"/>
    <property type="project" value="TreeGrafter"/>
</dbReference>
<accession>A0A936N975</accession>
<proteinExistence type="predicted"/>
<organism evidence="2 3">
    <name type="scientific">Candidatus Neomicrothrix subdominans</name>
    <dbReference type="NCBI Taxonomy" id="2954438"/>
    <lineage>
        <taxon>Bacteria</taxon>
        <taxon>Bacillati</taxon>
        <taxon>Actinomycetota</taxon>
        <taxon>Acidimicrobiia</taxon>
        <taxon>Acidimicrobiales</taxon>
        <taxon>Microthrixaceae</taxon>
        <taxon>Candidatus Neomicrothrix</taxon>
    </lineage>
</organism>
<dbReference type="GO" id="GO:0005737">
    <property type="term" value="C:cytoplasm"/>
    <property type="evidence" value="ECO:0007669"/>
    <property type="project" value="TreeGrafter"/>
</dbReference>
<dbReference type="AlphaFoldDB" id="A0A936N975"/>
<evidence type="ECO:0000313" key="2">
    <source>
        <dbReference type="EMBL" id="MBK9295967.1"/>
    </source>
</evidence>
<comment type="caution">
    <text evidence="2">The sequence shown here is derived from an EMBL/GenBank/DDBJ whole genome shotgun (WGS) entry which is preliminary data.</text>
</comment>
<dbReference type="PANTHER" id="PTHR48100">
    <property type="entry name" value="BROAD-SPECIFICITY PHOSPHATASE YOR283W-RELATED"/>
    <property type="match status" value="1"/>
</dbReference>
<gene>
    <name evidence="2" type="ORF">IPN02_03640</name>
</gene>
<dbReference type="NCBIfam" id="TIGR03848">
    <property type="entry name" value="MSMEG_4193"/>
    <property type="match status" value="1"/>
</dbReference>
<dbReference type="SMART" id="SM00855">
    <property type="entry name" value="PGAM"/>
    <property type="match status" value="1"/>
</dbReference>
<feature type="region of interest" description="Disordered" evidence="1">
    <location>
        <begin position="1"/>
        <end position="31"/>
    </location>
</feature>
<dbReference type="Gene3D" id="3.40.50.1240">
    <property type="entry name" value="Phosphoglycerate mutase-like"/>
    <property type="match status" value="1"/>
</dbReference>
<dbReference type="SUPFAM" id="SSF53254">
    <property type="entry name" value="Phosphoglycerate mutase-like"/>
    <property type="match status" value="1"/>
</dbReference>
<evidence type="ECO:0000256" key="1">
    <source>
        <dbReference type="SAM" id="MobiDB-lite"/>
    </source>
</evidence>
<dbReference type="CDD" id="cd07067">
    <property type="entry name" value="HP_PGM_like"/>
    <property type="match status" value="1"/>
</dbReference>
<dbReference type="InterPro" id="IPR022492">
    <property type="entry name" value="Phosphomutase_MSMEG4193_put"/>
</dbReference>
<feature type="compositionally biased region" description="Low complexity" evidence="1">
    <location>
        <begin position="11"/>
        <end position="25"/>
    </location>
</feature>
<dbReference type="Pfam" id="PF00300">
    <property type="entry name" value="His_Phos_1"/>
    <property type="match status" value="1"/>
</dbReference>
<dbReference type="EMBL" id="JADJZA010000001">
    <property type="protein sequence ID" value="MBK9295967.1"/>
    <property type="molecule type" value="Genomic_DNA"/>
</dbReference>
<sequence>MTPQPSRDVSADAATSDPPTAAEPTADPDHGTKHTLVLLVRHGLTESTGSVLYGRTPGNNLSSAGQAQAEAVAERIAPLGDRVRFVVSSNIERTQQTAAPIASALGLEVASDDRLLEADFGEWTNQKLDELRKLPDWPAVQNHPSTFRFPGGESFLEMQHRMVNAVTHWAERAAGGAVVLVSHADLIKTFVAFAAGTHLDEFQRLVISPTSVTPIVLGASTPIVLAVNSTGGDLTALAPA</sequence>
<reference evidence="2 3" key="1">
    <citation type="submission" date="2020-10" db="EMBL/GenBank/DDBJ databases">
        <title>Connecting structure to function with the recovery of over 1000 high-quality activated sludge metagenome-assembled genomes encoding full-length rRNA genes using long-read sequencing.</title>
        <authorList>
            <person name="Singleton C.M."/>
            <person name="Petriglieri F."/>
            <person name="Kristensen J.M."/>
            <person name="Kirkegaard R.H."/>
            <person name="Michaelsen T.Y."/>
            <person name="Andersen M.H."/>
            <person name="Karst S.M."/>
            <person name="Dueholm M.S."/>
            <person name="Nielsen P.H."/>
            <person name="Albertsen M."/>
        </authorList>
    </citation>
    <scope>NUCLEOTIDE SEQUENCE [LARGE SCALE GENOMIC DNA]</scope>
    <source>
        <strain evidence="2">Lyne_18-Q3-R50-59_MAXAC.006</strain>
    </source>
</reference>
<protein>
    <submittedName>
        <fullName evidence="2">MSMEG_4193 family putative phosphomutase</fullName>
    </submittedName>
</protein>
<dbReference type="InterPro" id="IPR013078">
    <property type="entry name" value="His_Pase_superF_clade-1"/>
</dbReference>
<dbReference type="Proteomes" id="UP000727993">
    <property type="component" value="Unassembled WGS sequence"/>
</dbReference>
<dbReference type="InterPro" id="IPR050275">
    <property type="entry name" value="PGM_Phosphatase"/>
</dbReference>
<dbReference type="PANTHER" id="PTHR48100:SF2">
    <property type="entry name" value="CONSERVED PROTEIN"/>
    <property type="match status" value="1"/>
</dbReference>